<name>A0A7U6GHY9_9GAMM</name>
<evidence type="ECO:0000259" key="2">
    <source>
        <dbReference type="Pfam" id="PF13511"/>
    </source>
</evidence>
<accession>A0A7U6GHY9</accession>
<feature type="domain" description="DUF4124" evidence="2">
    <location>
        <begin position="9"/>
        <end position="53"/>
    </location>
</feature>
<dbReference type="KEGG" id="tbn:TBH_C1022"/>
<dbReference type="Proteomes" id="UP000031631">
    <property type="component" value="Chromosome"/>
</dbReference>
<organism evidence="3 4">
    <name type="scientific">Thiolapillus brandeum</name>
    <dbReference type="NCBI Taxonomy" id="1076588"/>
    <lineage>
        <taxon>Bacteria</taxon>
        <taxon>Pseudomonadati</taxon>
        <taxon>Pseudomonadota</taxon>
        <taxon>Gammaproteobacteria</taxon>
        <taxon>Chromatiales</taxon>
        <taxon>Sedimenticolaceae</taxon>
        <taxon>Thiolapillus</taxon>
    </lineage>
</organism>
<keyword evidence="1" id="KW-0732">Signal</keyword>
<dbReference type="Pfam" id="PF13511">
    <property type="entry name" value="DUF4124"/>
    <property type="match status" value="1"/>
</dbReference>
<reference evidence="3 4" key="1">
    <citation type="journal article" date="2014" name="PLoS ONE">
        <title>Physiological and genomic features of a novel sulfur-oxidizing gammaproteobacterium belonging to a previously uncultivated symbiotic lineage isolated from a hydrothermal vent.</title>
        <authorList>
            <person name="Nunoura T."/>
            <person name="Takaki Y."/>
            <person name="Kazama H."/>
            <person name="Kakuta J."/>
            <person name="Shimamura S."/>
            <person name="Makita H."/>
            <person name="Hirai M."/>
            <person name="Miyazaki M."/>
            <person name="Takai K."/>
        </authorList>
    </citation>
    <scope>NUCLEOTIDE SEQUENCE [LARGE SCALE GENOMIC DNA]</scope>
    <source>
        <strain evidence="3 4">Hiromi1</strain>
    </source>
</reference>
<evidence type="ECO:0000313" key="4">
    <source>
        <dbReference type="Proteomes" id="UP000031631"/>
    </source>
</evidence>
<dbReference type="EMBL" id="AP012273">
    <property type="protein sequence ID" value="BAO43952.1"/>
    <property type="molecule type" value="Genomic_DNA"/>
</dbReference>
<protein>
    <recommendedName>
        <fullName evidence="2">DUF4124 domain-containing protein</fullName>
    </recommendedName>
</protein>
<feature type="signal peptide" evidence="1">
    <location>
        <begin position="1"/>
        <end position="19"/>
    </location>
</feature>
<sequence length="327" mass="38285">MRVLFISILLACTSLTAEAKLYKWVDENGNVQYSDKIPPTAVKKSHEQLDKHGLVVEKKERAKTPEEIAEEQRVRKLQLETQRRLEKQRAKDRVLLSTYRSEDDIILARDGKLATYDAQIRITYNNIDRLKDRLAYQKKRAASLERQGKLIPRQLQVSIDNTRREINQNYASILRQEHGKKKIRESYAMDLKRFRELSKLKEENRPRAVESPANTRDETLVKTVLRCEKQAECDKLWKKAKNFVRKHATTPVYVDADHIFITQPPRNDKDLSLTLSRLKSKNSPGEIIFLDIQCKKEVATDTWCTRKDALELRNNFRPMLLKKEASQ</sequence>
<dbReference type="InterPro" id="IPR025392">
    <property type="entry name" value="DUF4124"/>
</dbReference>
<dbReference type="AlphaFoldDB" id="A0A7U6GHY9"/>
<dbReference type="RefSeq" id="WP_041066232.1">
    <property type="nucleotide sequence ID" value="NZ_AP012273.1"/>
</dbReference>
<feature type="chain" id="PRO_5031529618" description="DUF4124 domain-containing protein" evidence="1">
    <location>
        <begin position="20"/>
        <end position="327"/>
    </location>
</feature>
<evidence type="ECO:0000256" key="1">
    <source>
        <dbReference type="SAM" id="SignalP"/>
    </source>
</evidence>
<keyword evidence="4" id="KW-1185">Reference proteome</keyword>
<proteinExistence type="predicted"/>
<evidence type="ECO:0000313" key="3">
    <source>
        <dbReference type="EMBL" id="BAO43952.1"/>
    </source>
</evidence>
<gene>
    <name evidence="3" type="ORF">TBH_C1022</name>
</gene>